<keyword evidence="4" id="KW-0804">Transcription</keyword>
<keyword evidence="7" id="KW-1185">Reference proteome</keyword>
<dbReference type="InterPro" id="IPR028082">
    <property type="entry name" value="Peripla_BP_I"/>
</dbReference>
<evidence type="ECO:0000256" key="3">
    <source>
        <dbReference type="ARBA" id="ARBA00023125"/>
    </source>
</evidence>
<dbReference type="STRING" id="717606.PaecuDRAFT_1664"/>
<dbReference type="EMBL" id="AEDD01000004">
    <property type="protein sequence ID" value="EFM11218.1"/>
    <property type="molecule type" value="Genomic_DNA"/>
</dbReference>
<dbReference type="PRINTS" id="PR00036">
    <property type="entry name" value="HTHLACI"/>
</dbReference>
<dbReference type="SUPFAM" id="SSF53822">
    <property type="entry name" value="Periplasmic binding protein-like I"/>
    <property type="match status" value="1"/>
</dbReference>
<sequence length="310" mass="34944">MSKKPTLRDVAKEAGVSVATASYVLNKVTNQTIPEETRKRVYDAVEKLSYIQNLTARALSVGKTNLLGILLIGKDSDLITKHISYAKFIDQLERLSLERQYRLLVARIDPAQPNFDLVLERKLDGVFVIDASANSFHEIASKFTFGTPIVLVDGLIDDPLFRHVVHDYKQLFDIVNDICDGQPYSIVHECYHNQALNNWLQQESRLPADRIWPAASDVQSLRSFASSHHGQPLLVLNEFLALQLASFVNPADMIVVCTSDCPEYVPRGARSIRLQQNKAEQAYEMMKAILNDPFATEQSVLLPFHYESSI</sequence>
<evidence type="ECO:0000256" key="2">
    <source>
        <dbReference type="ARBA" id="ARBA00023015"/>
    </source>
</evidence>
<evidence type="ECO:0000313" key="7">
    <source>
        <dbReference type="Proteomes" id="UP000005387"/>
    </source>
</evidence>
<accession>E0I7R3</accession>
<dbReference type="OrthoDB" id="9775106at2"/>
<keyword evidence="3" id="KW-0238">DNA-binding</keyword>
<keyword evidence="1" id="KW-0678">Repressor</keyword>
<reference evidence="6 7" key="1">
    <citation type="submission" date="2010-07" db="EMBL/GenBank/DDBJ databases">
        <title>The draft genome of Paenibacillus curdlanolyticus YK9.</title>
        <authorList>
            <consortium name="US DOE Joint Genome Institute (JGI-PGF)"/>
            <person name="Lucas S."/>
            <person name="Copeland A."/>
            <person name="Lapidus A."/>
            <person name="Cheng J.-F."/>
            <person name="Bruce D."/>
            <person name="Goodwin L."/>
            <person name="Pitluck S."/>
            <person name="Land M.L."/>
            <person name="Hauser L."/>
            <person name="Chang Y.-J."/>
            <person name="Jeffries C."/>
            <person name="Anderson I.J."/>
            <person name="Johnson E."/>
            <person name="Loganathan U."/>
            <person name="Mulhopadhyay B."/>
            <person name="Kyrpides N."/>
            <person name="Woyke T.J."/>
        </authorList>
    </citation>
    <scope>NUCLEOTIDE SEQUENCE [LARGE SCALE GENOMIC DNA]</scope>
    <source>
        <strain evidence="6 7">YK9</strain>
    </source>
</reference>
<feature type="domain" description="HTH lacI-type" evidence="5">
    <location>
        <begin position="5"/>
        <end position="61"/>
    </location>
</feature>
<organism evidence="6 7">
    <name type="scientific">Paenibacillus curdlanolyticus YK9</name>
    <dbReference type="NCBI Taxonomy" id="717606"/>
    <lineage>
        <taxon>Bacteria</taxon>
        <taxon>Bacillati</taxon>
        <taxon>Bacillota</taxon>
        <taxon>Bacilli</taxon>
        <taxon>Bacillales</taxon>
        <taxon>Paenibacillaceae</taxon>
        <taxon>Paenibacillus</taxon>
    </lineage>
</organism>
<dbReference type="Gene3D" id="1.10.260.40">
    <property type="entry name" value="lambda repressor-like DNA-binding domains"/>
    <property type="match status" value="1"/>
</dbReference>
<dbReference type="GO" id="GO:0000976">
    <property type="term" value="F:transcription cis-regulatory region binding"/>
    <property type="evidence" value="ECO:0007669"/>
    <property type="project" value="TreeGrafter"/>
</dbReference>
<name>E0I7R3_9BACL</name>
<proteinExistence type="predicted"/>
<keyword evidence="2" id="KW-0805">Transcription regulation</keyword>
<evidence type="ECO:0000313" key="6">
    <source>
        <dbReference type="EMBL" id="EFM11218.1"/>
    </source>
</evidence>
<dbReference type="InterPro" id="IPR000843">
    <property type="entry name" value="HTH_LacI"/>
</dbReference>
<dbReference type="CDD" id="cd01392">
    <property type="entry name" value="HTH_LacI"/>
    <property type="match status" value="1"/>
</dbReference>
<dbReference type="SMART" id="SM00354">
    <property type="entry name" value="HTH_LACI"/>
    <property type="match status" value="1"/>
</dbReference>
<dbReference type="AlphaFoldDB" id="E0I7R3"/>
<dbReference type="GO" id="GO:0003700">
    <property type="term" value="F:DNA-binding transcription factor activity"/>
    <property type="evidence" value="ECO:0007669"/>
    <property type="project" value="TreeGrafter"/>
</dbReference>
<dbReference type="Pfam" id="PF00356">
    <property type="entry name" value="LacI"/>
    <property type="match status" value="1"/>
</dbReference>
<dbReference type="PANTHER" id="PTHR30146">
    <property type="entry name" value="LACI-RELATED TRANSCRIPTIONAL REPRESSOR"/>
    <property type="match status" value="1"/>
</dbReference>
<dbReference type="Gene3D" id="3.40.50.2300">
    <property type="match status" value="1"/>
</dbReference>
<evidence type="ECO:0000259" key="5">
    <source>
        <dbReference type="PROSITE" id="PS50932"/>
    </source>
</evidence>
<evidence type="ECO:0000256" key="1">
    <source>
        <dbReference type="ARBA" id="ARBA00022491"/>
    </source>
</evidence>
<gene>
    <name evidence="6" type="ORF">PaecuDRAFT_1664</name>
</gene>
<dbReference type="PROSITE" id="PS00356">
    <property type="entry name" value="HTH_LACI_1"/>
    <property type="match status" value="1"/>
</dbReference>
<protein>
    <submittedName>
        <fullName evidence="6">Transcriptional regulator, LacI family</fullName>
    </submittedName>
</protein>
<dbReference type="Proteomes" id="UP000005387">
    <property type="component" value="Unassembled WGS sequence"/>
</dbReference>
<dbReference type="PROSITE" id="PS50932">
    <property type="entry name" value="HTH_LACI_2"/>
    <property type="match status" value="1"/>
</dbReference>
<evidence type="ECO:0000256" key="4">
    <source>
        <dbReference type="ARBA" id="ARBA00023163"/>
    </source>
</evidence>
<dbReference type="PANTHER" id="PTHR30146:SF148">
    <property type="entry name" value="HTH-TYPE TRANSCRIPTIONAL REPRESSOR PURR-RELATED"/>
    <property type="match status" value="1"/>
</dbReference>
<dbReference type="RefSeq" id="WP_006037675.1">
    <property type="nucleotide sequence ID" value="NZ_AEDD01000004.1"/>
</dbReference>
<dbReference type="SUPFAM" id="SSF47413">
    <property type="entry name" value="lambda repressor-like DNA-binding domains"/>
    <property type="match status" value="1"/>
</dbReference>
<dbReference type="InterPro" id="IPR010982">
    <property type="entry name" value="Lambda_DNA-bd_dom_sf"/>
</dbReference>
<dbReference type="eggNOG" id="COG1609">
    <property type="taxonomic scope" value="Bacteria"/>
</dbReference>